<evidence type="ECO:0000313" key="2">
    <source>
        <dbReference type="Proteomes" id="UP000830835"/>
    </source>
</evidence>
<accession>A0ABT0C864</accession>
<protein>
    <submittedName>
        <fullName evidence="1">Uncharacterized protein</fullName>
    </submittedName>
</protein>
<reference evidence="1" key="1">
    <citation type="submission" date="2021-02" db="EMBL/GenBank/DDBJ databases">
        <title>The CRISPR/cas machinery reduction and long-range gene transfer in the hot spring cyanobacterium Synechococcus.</title>
        <authorList>
            <person name="Dvorak P."/>
            <person name="Jahodarova E."/>
            <person name="Hasler P."/>
            <person name="Poulickova A."/>
        </authorList>
    </citation>
    <scope>NUCLEOTIDE SEQUENCE</scope>
    <source>
        <strain evidence="1">Rupite</strain>
    </source>
</reference>
<dbReference type="RefSeq" id="WP_244349189.1">
    <property type="nucleotide sequence ID" value="NZ_JAFIRA010000005.1"/>
</dbReference>
<comment type="caution">
    <text evidence="1">The sequence shown here is derived from an EMBL/GenBank/DDBJ whole genome shotgun (WGS) entry which is preliminary data.</text>
</comment>
<keyword evidence="2" id="KW-1185">Reference proteome</keyword>
<sequence>MRPPLSIFSKEQQEYRDPPSFILNFAQGSRLNCLDKRRWPAQNGA</sequence>
<dbReference type="Proteomes" id="UP000830835">
    <property type="component" value="Unassembled WGS sequence"/>
</dbReference>
<proteinExistence type="predicted"/>
<organism evidence="1 2">
    <name type="scientific">Thermostichus vulcanus str. 'Rupite'</name>
    <dbReference type="NCBI Taxonomy" id="2813851"/>
    <lineage>
        <taxon>Bacteria</taxon>
        <taxon>Bacillati</taxon>
        <taxon>Cyanobacteriota</taxon>
        <taxon>Cyanophyceae</taxon>
        <taxon>Thermostichales</taxon>
        <taxon>Thermostichaceae</taxon>
        <taxon>Thermostichus</taxon>
    </lineage>
</organism>
<name>A0ABT0C864_THEVL</name>
<evidence type="ECO:0000313" key="1">
    <source>
        <dbReference type="EMBL" id="MCJ2541978.1"/>
    </source>
</evidence>
<dbReference type="EMBL" id="JAFIRA010000005">
    <property type="protein sequence ID" value="MCJ2541978.1"/>
    <property type="molecule type" value="Genomic_DNA"/>
</dbReference>
<gene>
    <name evidence="1" type="ORF">JX360_03495</name>
</gene>